<dbReference type="Gene3D" id="1.20.1250.20">
    <property type="entry name" value="MFS general substrate transporter like domains"/>
    <property type="match status" value="1"/>
</dbReference>
<dbReference type="GO" id="GO:0022857">
    <property type="term" value="F:transmembrane transporter activity"/>
    <property type="evidence" value="ECO:0007669"/>
    <property type="project" value="InterPro"/>
</dbReference>
<evidence type="ECO:0000256" key="5">
    <source>
        <dbReference type="SAM" id="MobiDB-lite"/>
    </source>
</evidence>
<dbReference type="PROSITE" id="PS50850">
    <property type="entry name" value="MFS"/>
    <property type="match status" value="1"/>
</dbReference>
<feature type="transmembrane region" description="Helical" evidence="6">
    <location>
        <begin position="348"/>
        <end position="370"/>
    </location>
</feature>
<keyword evidence="2 6" id="KW-0812">Transmembrane</keyword>
<keyword evidence="4 6" id="KW-0472">Membrane</keyword>
<dbReference type="Gene3D" id="1.20.1720.10">
    <property type="entry name" value="Multidrug resistance protein D"/>
    <property type="match status" value="1"/>
</dbReference>
<keyword evidence="9" id="KW-1185">Reference proteome</keyword>
<feature type="transmembrane region" description="Helical" evidence="6">
    <location>
        <begin position="204"/>
        <end position="226"/>
    </location>
</feature>
<dbReference type="InterPro" id="IPR036259">
    <property type="entry name" value="MFS_trans_sf"/>
</dbReference>
<dbReference type="InterPro" id="IPR020846">
    <property type="entry name" value="MFS_dom"/>
</dbReference>
<dbReference type="PRINTS" id="PR01036">
    <property type="entry name" value="TCRTETB"/>
</dbReference>
<feature type="region of interest" description="Disordered" evidence="5">
    <location>
        <begin position="1"/>
        <end position="26"/>
    </location>
</feature>
<reference evidence="8 9" key="1">
    <citation type="journal article" date="2016" name="Nat. Commun.">
        <title>Ectomycorrhizal ecology is imprinted in the genome of the dominant symbiotic fungus Cenococcum geophilum.</title>
        <authorList>
            <consortium name="DOE Joint Genome Institute"/>
            <person name="Peter M."/>
            <person name="Kohler A."/>
            <person name="Ohm R.A."/>
            <person name="Kuo A."/>
            <person name="Krutzmann J."/>
            <person name="Morin E."/>
            <person name="Arend M."/>
            <person name="Barry K.W."/>
            <person name="Binder M."/>
            <person name="Choi C."/>
            <person name="Clum A."/>
            <person name="Copeland A."/>
            <person name="Grisel N."/>
            <person name="Haridas S."/>
            <person name="Kipfer T."/>
            <person name="LaButti K."/>
            <person name="Lindquist E."/>
            <person name="Lipzen A."/>
            <person name="Maire R."/>
            <person name="Meier B."/>
            <person name="Mihaltcheva S."/>
            <person name="Molinier V."/>
            <person name="Murat C."/>
            <person name="Poggeler S."/>
            <person name="Quandt C.A."/>
            <person name="Sperisen C."/>
            <person name="Tritt A."/>
            <person name="Tisserant E."/>
            <person name="Crous P.W."/>
            <person name="Henrissat B."/>
            <person name="Nehls U."/>
            <person name="Egli S."/>
            <person name="Spatafora J.W."/>
            <person name="Grigoriev I.V."/>
            <person name="Martin F.M."/>
        </authorList>
    </citation>
    <scope>NUCLEOTIDE SEQUENCE [LARGE SCALE GENOMIC DNA]</scope>
    <source>
        <strain evidence="8 9">CBS 207.34</strain>
    </source>
</reference>
<feature type="region of interest" description="Disordered" evidence="5">
    <location>
        <begin position="550"/>
        <end position="570"/>
    </location>
</feature>
<gene>
    <name evidence="8" type="ORF">AOQ84DRAFT_415444</name>
</gene>
<feature type="compositionally biased region" description="Polar residues" evidence="5">
    <location>
        <begin position="1"/>
        <end position="16"/>
    </location>
</feature>
<dbReference type="SUPFAM" id="SSF103473">
    <property type="entry name" value="MFS general substrate transporter"/>
    <property type="match status" value="1"/>
</dbReference>
<feature type="transmembrane region" description="Helical" evidence="6">
    <location>
        <begin position="89"/>
        <end position="106"/>
    </location>
</feature>
<dbReference type="EMBL" id="KV750442">
    <property type="protein sequence ID" value="OCL04762.1"/>
    <property type="molecule type" value="Genomic_DNA"/>
</dbReference>
<proteinExistence type="predicted"/>
<feature type="transmembrane region" description="Helical" evidence="6">
    <location>
        <begin position="310"/>
        <end position="328"/>
    </location>
</feature>
<feature type="transmembrane region" description="Helical" evidence="6">
    <location>
        <begin position="377"/>
        <end position="395"/>
    </location>
</feature>
<feature type="transmembrane region" description="Helical" evidence="6">
    <location>
        <begin position="273"/>
        <end position="290"/>
    </location>
</feature>
<name>A0A8E2ETS8_9PEZI</name>
<protein>
    <submittedName>
        <fullName evidence="8">MFS general substrate transporter</fullName>
    </submittedName>
</protein>
<organism evidence="8 9">
    <name type="scientific">Glonium stellatum</name>
    <dbReference type="NCBI Taxonomy" id="574774"/>
    <lineage>
        <taxon>Eukaryota</taxon>
        <taxon>Fungi</taxon>
        <taxon>Dikarya</taxon>
        <taxon>Ascomycota</taxon>
        <taxon>Pezizomycotina</taxon>
        <taxon>Dothideomycetes</taxon>
        <taxon>Pleosporomycetidae</taxon>
        <taxon>Gloniales</taxon>
        <taxon>Gloniaceae</taxon>
        <taxon>Glonium</taxon>
    </lineage>
</organism>
<evidence type="ECO:0000313" key="9">
    <source>
        <dbReference type="Proteomes" id="UP000250140"/>
    </source>
</evidence>
<evidence type="ECO:0000256" key="3">
    <source>
        <dbReference type="ARBA" id="ARBA00022989"/>
    </source>
</evidence>
<dbReference type="Proteomes" id="UP000250140">
    <property type="component" value="Unassembled WGS sequence"/>
</dbReference>
<feature type="transmembrane region" description="Helical" evidence="6">
    <location>
        <begin position="242"/>
        <end position="261"/>
    </location>
</feature>
<dbReference type="InterPro" id="IPR011701">
    <property type="entry name" value="MFS"/>
</dbReference>
<comment type="subcellular location">
    <subcellularLocation>
        <location evidence="1">Membrane</location>
        <topology evidence="1">Multi-pass membrane protein</topology>
    </subcellularLocation>
</comment>
<feature type="transmembrane region" description="Helical" evidence="6">
    <location>
        <begin position="142"/>
        <end position="163"/>
    </location>
</feature>
<evidence type="ECO:0000259" key="7">
    <source>
        <dbReference type="PROSITE" id="PS50850"/>
    </source>
</evidence>
<sequence length="570" mass="61333">MAKSHSIQNISSSITPTLDPEPPPSTRPILSVCNPNGLVDQSTRLPLNRLIVVCGSLVLAIFLISFEQTSVSTALTAIGADLESPNSRAWVGTAFLIGNATSQAVYARLSDIFGRKLVSREPLLFITLHLLCGFSKSMAQLIAFRGIAGFGGGGILVCVMTIMSDLVSLKNRGKIQAIVGIGTILANGVGPTLGGVFAENNWRWIFWVVCPPAALSLIQTLLWLPLKPVEGNFKNQIRQIDFLGIFCQLASIIFLLIPISGGGSSFSWKSTKAISFLTIGIFFFFLFLWVEAFHAKLPLMPLYLFKNRSLSLLFLATFCSGAYFYSAAYYLPVYFQTLRNETPVVSSALLQSLVLTPVVTIFFGGLFLSWFGRYNPILWAGYGIYLIGAGLQTLFKASTSKGYIIGILVVEGFGMGWTLQTSLVAMQANAAVEDRAVVTGIRNIARCVGGSFGLAICSGILSNSIPEDDDMGNSAPGSSVLKREQDGLEKIWWFLFAIGVVVFIAGFGVEEVDLESQEPGEMPLDTVQAGRHSGIELSQSNIERRSRVGGDLVVTGPGTAEATGNNSVAS</sequence>
<feature type="transmembrane region" description="Helical" evidence="6">
    <location>
        <begin position="491"/>
        <end position="509"/>
    </location>
</feature>
<dbReference type="GO" id="GO:0005886">
    <property type="term" value="C:plasma membrane"/>
    <property type="evidence" value="ECO:0007669"/>
    <property type="project" value="TreeGrafter"/>
</dbReference>
<evidence type="ECO:0000313" key="8">
    <source>
        <dbReference type="EMBL" id="OCL04762.1"/>
    </source>
</evidence>
<evidence type="ECO:0000256" key="1">
    <source>
        <dbReference type="ARBA" id="ARBA00004141"/>
    </source>
</evidence>
<feature type="transmembrane region" description="Helical" evidence="6">
    <location>
        <begin position="401"/>
        <end position="419"/>
    </location>
</feature>
<feature type="transmembrane region" description="Helical" evidence="6">
    <location>
        <begin position="175"/>
        <end position="198"/>
    </location>
</feature>
<dbReference type="OrthoDB" id="6770063at2759"/>
<dbReference type="AlphaFoldDB" id="A0A8E2ETS8"/>
<evidence type="ECO:0000256" key="2">
    <source>
        <dbReference type="ARBA" id="ARBA00022692"/>
    </source>
</evidence>
<dbReference type="Pfam" id="PF07690">
    <property type="entry name" value="MFS_1"/>
    <property type="match status" value="1"/>
</dbReference>
<keyword evidence="3 6" id="KW-1133">Transmembrane helix</keyword>
<accession>A0A8E2ETS8</accession>
<feature type="domain" description="Major facilitator superfamily (MFS) profile" evidence="7">
    <location>
        <begin position="53"/>
        <end position="517"/>
    </location>
</feature>
<feature type="transmembrane region" description="Helical" evidence="6">
    <location>
        <begin position="50"/>
        <end position="69"/>
    </location>
</feature>
<dbReference type="PANTHER" id="PTHR23501:SF78">
    <property type="entry name" value="MAJOR FACILITATOR SUPERFAMILY (MFS) PROFILE DOMAIN-CONTAINING PROTEIN-RELATED"/>
    <property type="match status" value="1"/>
</dbReference>
<evidence type="ECO:0000256" key="4">
    <source>
        <dbReference type="ARBA" id="ARBA00023136"/>
    </source>
</evidence>
<dbReference type="PANTHER" id="PTHR23501">
    <property type="entry name" value="MAJOR FACILITATOR SUPERFAMILY"/>
    <property type="match status" value="1"/>
</dbReference>
<evidence type="ECO:0000256" key="6">
    <source>
        <dbReference type="SAM" id="Phobius"/>
    </source>
</evidence>